<dbReference type="GO" id="GO:0061630">
    <property type="term" value="F:ubiquitin protein ligase activity"/>
    <property type="evidence" value="ECO:0007669"/>
    <property type="project" value="UniProtKB-EC"/>
</dbReference>
<evidence type="ECO:0000256" key="7">
    <source>
        <dbReference type="PROSITE-ProRule" id="PRU00104"/>
    </source>
</evidence>
<reference evidence="12" key="1">
    <citation type="journal article" date="2011" name="Genome Res.">
        <title>Phylogeny-wide analysis of social amoeba genomes highlights ancient origins for complex intercellular communication.</title>
        <authorList>
            <person name="Heidel A.J."/>
            <person name="Lawal H.M."/>
            <person name="Felder M."/>
            <person name="Schilde C."/>
            <person name="Helps N.R."/>
            <person name="Tunggal B."/>
            <person name="Rivero F."/>
            <person name="John U."/>
            <person name="Schleicher M."/>
            <person name="Eichinger L."/>
            <person name="Platzer M."/>
            <person name="Noegel A.A."/>
            <person name="Schaap P."/>
            <person name="Gloeckner G."/>
        </authorList>
    </citation>
    <scope>NUCLEOTIDE SEQUENCE [LARGE SCALE GENOMIC DNA]</scope>
    <source>
        <strain evidence="12">SH3</strain>
    </source>
</reference>
<keyword evidence="9" id="KW-1133">Transmembrane helix</keyword>
<evidence type="ECO:0000313" key="12">
    <source>
        <dbReference type="Proteomes" id="UP000007797"/>
    </source>
</evidence>
<dbReference type="SMART" id="SM00119">
    <property type="entry name" value="HECTc"/>
    <property type="match status" value="1"/>
</dbReference>
<dbReference type="InterPro" id="IPR035983">
    <property type="entry name" value="Hect_E3_ubiquitin_ligase"/>
</dbReference>
<dbReference type="SUPFAM" id="SSF81296">
    <property type="entry name" value="E set domains"/>
    <property type="match status" value="1"/>
</dbReference>
<evidence type="ECO:0000256" key="1">
    <source>
        <dbReference type="ARBA" id="ARBA00000885"/>
    </source>
</evidence>
<dbReference type="OMA" id="GISKEWF"/>
<evidence type="ECO:0000259" key="10">
    <source>
        <dbReference type="PROSITE" id="PS50237"/>
    </source>
</evidence>
<dbReference type="EC" id="2.3.2.26" evidence="3"/>
<dbReference type="PROSITE" id="PS50194">
    <property type="entry name" value="FILAMIN_REPEAT"/>
    <property type="match status" value="1"/>
</dbReference>
<dbReference type="GeneID" id="14865216"/>
<dbReference type="Gene3D" id="2.60.40.10">
    <property type="entry name" value="Immunoglobulins"/>
    <property type="match status" value="1"/>
</dbReference>
<dbReference type="InterPro" id="IPR017868">
    <property type="entry name" value="Filamin/ABP280_repeat-like"/>
</dbReference>
<feature type="active site" description="Glycyl thioester intermediate" evidence="7">
    <location>
        <position position="1068"/>
    </location>
</feature>
<keyword evidence="12" id="KW-1185">Reference proteome</keyword>
<keyword evidence="9" id="KW-0472">Membrane</keyword>
<evidence type="ECO:0000256" key="2">
    <source>
        <dbReference type="ARBA" id="ARBA00004906"/>
    </source>
</evidence>
<dbReference type="OrthoDB" id="8068875at2759"/>
<dbReference type="GO" id="GO:0031149">
    <property type="term" value="P:sorocarp stalk cell differentiation"/>
    <property type="evidence" value="ECO:0007669"/>
    <property type="project" value="EnsemblProtists"/>
</dbReference>
<evidence type="ECO:0000256" key="8">
    <source>
        <dbReference type="SAM" id="MobiDB-lite"/>
    </source>
</evidence>
<comment type="catalytic activity">
    <reaction evidence="1">
        <text>S-ubiquitinyl-[E2 ubiquitin-conjugating enzyme]-L-cysteine + [acceptor protein]-L-lysine = [E2 ubiquitin-conjugating enzyme]-L-cysteine + N(6)-ubiquitinyl-[acceptor protein]-L-lysine.</text>
        <dbReference type="EC" id="2.3.2.26"/>
    </reaction>
</comment>
<keyword evidence="9" id="KW-0812">Transmembrane</keyword>
<evidence type="ECO:0000256" key="6">
    <source>
        <dbReference type="PROSITE-ProRule" id="PRU00087"/>
    </source>
</evidence>
<dbReference type="GO" id="GO:0042331">
    <property type="term" value="P:phototaxis"/>
    <property type="evidence" value="ECO:0007669"/>
    <property type="project" value="EnsemblProtists"/>
</dbReference>
<feature type="compositionally biased region" description="Low complexity" evidence="8">
    <location>
        <begin position="157"/>
        <end position="196"/>
    </location>
</feature>
<evidence type="ECO:0000256" key="4">
    <source>
        <dbReference type="ARBA" id="ARBA00022679"/>
    </source>
</evidence>
<dbReference type="GO" id="GO:0000209">
    <property type="term" value="P:protein polyubiquitination"/>
    <property type="evidence" value="ECO:0007669"/>
    <property type="project" value="TreeGrafter"/>
</dbReference>
<dbReference type="KEGG" id="dfa:DFA_11749"/>
<dbReference type="GO" id="GO:0005737">
    <property type="term" value="C:cytoplasm"/>
    <property type="evidence" value="ECO:0007669"/>
    <property type="project" value="TreeGrafter"/>
</dbReference>
<dbReference type="Pfam" id="PF00632">
    <property type="entry name" value="HECT"/>
    <property type="match status" value="1"/>
</dbReference>
<dbReference type="RefSeq" id="XP_004350696.1">
    <property type="nucleotide sequence ID" value="XM_004350645.1"/>
</dbReference>
<dbReference type="InterPro" id="IPR050409">
    <property type="entry name" value="E3_ubiq-protein_ligase"/>
</dbReference>
<sequence length="1102" mass="124141">MATSGMIEISLSIGEWILNTSGIKQNDQYSVFTIVMLVMLLVSIRYYLGILSYYSKAPSIHKLKSNSQSLSLSSSLYGISRDNQYIYNYYENNHHHNHHQFHRHHHGTIATIAYSIQSFIAYIVSLCWFTNIRGSGGSGVGGVNPSTSVLLSPPTISTHSRPLSPSLPSLSSSTSSPSTTTSPASSSPTSTSPSISGRSFNQRHENNKPYVLGITSGTIGTIGDKFSFVVVSQPHLFNSGSSTVNHLISPKSGQMSNKREGRSSDIVTIAIQGHDLYNMDEHAQINVIDRKNGTFSVYFSVTKSGTYTINIFVNQVLLSPYSVYLSPVQYSFFLTDVDSKQNMIVAGEEFNFEITPTKIVNQKINDQVSIDTFVNENGVMKKISNDFTLYSSTDPEGFHGRGKLIRSGDYVIEGSVQGILVFSKAIRVEAGCVSPKYSQIMWHGKELISENKFFILEENKQQKKSSSPSSNVLKFLIVTKDQFGNPCNGEKYIGQFNVECLRSFSPLSNETFINNKQQQCNFTTKLEYTITKDEEFERGLIVSIPINQCGWYTVNFSLNGVPLLSGGSSPYTLISISKDDYSHLSTRYTQGISSFPCQIEKNKKFANVNLNITSSKIEITENYYITNLVVYEFTINPTIQIQLLNEKEILIKDNKTKIIIHNCTNTFLILLTAYYFFGDQTEPSFDSKCKWLKDKLNKIQNNERLKPTPLKLNISSRDNILEESLDILKNVNGKNLLTTRIIVKFENEEGVDVGGISKEWFSKFSQGMGESSLNGYRMFECKANDRYQPSPFSNLVPEYKTLFRTLGRIAAKSIFESVLKADRHLSIHFTPSFYKRLLNEPVAMEDVESLDPVLYRNLFQYLLNNPMEQVNQVLGDPLYFVHHIYDNTLTNTTTTEQSSTNASGVCQNGIQSKQEYKVVNLKPFGNLIRVTDENKEEYLQLLADHMMYGSIKTQIDEFKEGFYQLLPQEFISIFTWKELEILICGKSNVSVDDLKAHSNITGFVSEEIVNHFWKILNEFGEEEKKSLLRFVTGSSSVPLGGFFQLYPHFTVNITPNTSVGRLPVSHTCFNRIDIPRGLTSYHTLKQNILTAISEASEGFSLV</sequence>
<dbReference type="GO" id="GO:0016874">
    <property type="term" value="F:ligase activity"/>
    <property type="evidence" value="ECO:0007669"/>
    <property type="project" value="UniProtKB-KW"/>
</dbReference>
<dbReference type="AlphaFoldDB" id="F4QE41"/>
<keyword evidence="11" id="KW-0436">Ligase</keyword>
<name>F4QE41_CACFS</name>
<evidence type="ECO:0000256" key="9">
    <source>
        <dbReference type="SAM" id="Phobius"/>
    </source>
</evidence>
<dbReference type="PROSITE" id="PS50237">
    <property type="entry name" value="HECT"/>
    <property type="match status" value="1"/>
</dbReference>
<feature type="repeat" description="Filamin" evidence="6">
    <location>
        <begin position="213"/>
        <end position="325"/>
    </location>
</feature>
<dbReference type="PANTHER" id="PTHR11254:SF426">
    <property type="entry name" value="UBIQUITIN-PROTEIN LIGASE DOMAIN-CONTAINING PROTEIN"/>
    <property type="match status" value="1"/>
</dbReference>
<dbReference type="STRING" id="1054147.F4QE41"/>
<dbReference type="EMBL" id="GL883029">
    <property type="protein sequence ID" value="EGG13988.1"/>
    <property type="molecule type" value="Genomic_DNA"/>
</dbReference>
<dbReference type="CDD" id="cd00078">
    <property type="entry name" value="HECTc"/>
    <property type="match status" value="1"/>
</dbReference>
<feature type="region of interest" description="Disordered" evidence="8">
    <location>
        <begin position="152"/>
        <end position="203"/>
    </location>
</feature>
<dbReference type="Gene3D" id="3.90.1750.10">
    <property type="entry name" value="Hect, E3 ligase catalytic domains"/>
    <property type="match status" value="1"/>
</dbReference>
<feature type="domain" description="HECT" evidence="10">
    <location>
        <begin position="732"/>
        <end position="1102"/>
    </location>
</feature>
<keyword evidence="4" id="KW-0808">Transferase</keyword>
<dbReference type="InterPro" id="IPR013783">
    <property type="entry name" value="Ig-like_fold"/>
</dbReference>
<organism evidence="11 12">
    <name type="scientific">Cavenderia fasciculata</name>
    <name type="common">Slime mold</name>
    <name type="synonym">Dictyostelium fasciculatum</name>
    <dbReference type="NCBI Taxonomy" id="261658"/>
    <lineage>
        <taxon>Eukaryota</taxon>
        <taxon>Amoebozoa</taxon>
        <taxon>Evosea</taxon>
        <taxon>Eumycetozoa</taxon>
        <taxon>Dictyostelia</taxon>
        <taxon>Acytosteliales</taxon>
        <taxon>Cavenderiaceae</taxon>
        <taxon>Cavenderia</taxon>
    </lineage>
</organism>
<evidence type="ECO:0000313" key="11">
    <source>
        <dbReference type="EMBL" id="EGG13988.1"/>
    </source>
</evidence>
<dbReference type="PANTHER" id="PTHR11254">
    <property type="entry name" value="HECT DOMAIN UBIQUITIN-PROTEIN LIGASE"/>
    <property type="match status" value="1"/>
</dbReference>
<proteinExistence type="predicted"/>
<comment type="pathway">
    <text evidence="2">Protein modification; protein ubiquitination.</text>
</comment>
<keyword evidence="5 7" id="KW-0833">Ubl conjugation pathway</keyword>
<protein>
    <recommendedName>
        <fullName evidence="3">HECT-type E3 ubiquitin transferase</fullName>
        <ecNumber evidence="3">2.3.2.26</ecNumber>
    </recommendedName>
</protein>
<dbReference type="Proteomes" id="UP000007797">
    <property type="component" value="Unassembled WGS sequence"/>
</dbReference>
<accession>F4QE41</accession>
<dbReference type="SUPFAM" id="SSF56204">
    <property type="entry name" value="Hect, E3 ligase catalytic domain"/>
    <property type="match status" value="1"/>
</dbReference>
<dbReference type="InterPro" id="IPR000569">
    <property type="entry name" value="HECT_dom"/>
</dbReference>
<evidence type="ECO:0000256" key="5">
    <source>
        <dbReference type="ARBA" id="ARBA00022786"/>
    </source>
</evidence>
<feature type="transmembrane region" description="Helical" evidence="9">
    <location>
        <begin position="29"/>
        <end position="48"/>
    </location>
</feature>
<dbReference type="Gene3D" id="3.30.2410.10">
    <property type="entry name" value="Hect, E3 ligase catalytic domain"/>
    <property type="match status" value="1"/>
</dbReference>
<evidence type="ECO:0000256" key="3">
    <source>
        <dbReference type="ARBA" id="ARBA00012485"/>
    </source>
</evidence>
<gene>
    <name evidence="11" type="ORF">DFA_11749</name>
</gene>
<dbReference type="InterPro" id="IPR014756">
    <property type="entry name" value="Ig_E-set"/>
</dbReference>
<dbReference type="GO" id="GO:0006511">
    <property type="term" value="P:ubiquitin-dependent protein catabolic process"/>
    <property type="evidence" value="ECO:0007669"/>
    <property type="project" value="TreeGrafter"/>
</dbReference>
<dbReference type="Gene3D" id="3.30.2160.10">
    <property type="entry name" value="Hect, E3 ligase catalytic domain"/>
    <property type="match status" value="1"/>
</dbReference>